<evidence type="ECO:0000313" key="5">
    <source>
        <dbReference type="EMBL" id="OQK17332.1"/>
    </source>
</evidence>
<protein>
    <submittedName>
        <fullName evidence="5">Phosphoribosylpyrophosphate synthetase</fullName>
    </submittedName>
</protein>
<name>A0A1V8M727_9GAMM</name>
<comment type="caution">
    <text evidence="5">The sequence shown here is derived from an EMBL/GenBank/DDBJ whole genome shotgun (WGS) entry which is preliminary data.</text>
</comment>
<dbReference type="OrthoDB" id="324294at2"/>
<dbReference type="PANTHER" id="PTHR10210">
    <property type="entry name" value="RIBOSE-PHOSPHATE DIPHOSPHOKINASE FAMILY MEMBER"/>
    <property type="match status" value="1"/>
</dbReference>
<dbReference type="Gene3D" id="3.40.50.2020">
    <property type="match status" value="2"/>
</dbReference>
<dbReference type="GO" id="GO:0004749">
    <property type="term" value="F:ribose phosphate diphosphokinase activity"/>
    <property type="evidence" value="ECO:0007669"/>
    <property type="project" value="TreeGrafter"/>
</dbReference>
<dbReference type="CDD" id="cd06223">
    <property type="entry name" value="PRTases_typeI"/>
    <property type="match status" value="1"/>
</dbReference>
<dbReference type="Proteomes" id="UP000191980">
    <property type="component" value="Unassembled WGS sequence"/>
</dbReference>
<dbReference type="EMBL" id="LPUF01000001">
    <property type="protein sequence ID" value="OQK17332.1"/>
    <property type="molecule type" value="Genomic_DNA"/>
</dbReference>
<dbReference type="GO" id="GO:0006164">
    <property type="term" value="P:purine nucleotide biosynthetic process"/>
    <property type="evidence" value="ECO:0007669"/>
    <property type="project" value="TreeGrafter"/>
</dbReference>
<evidence type="ECO:0000259" key="3">
    <source>
        <dbReference type="Pfam" id="PF00156"/>
    </source>
</evidence>
<dbReference type="InterPro" id="IPR029057">
    <property type="entry name" value="PRTase-like"/>
</dbReference>
<keyword evidence="1 2" id="KW-0545">Nucleotide biosynthesis</keyword>
<dbReference type="GO" id="GO:0006015">
    <property type="term" value="P:5-phosphoribose 1-diphosphate biosynthetic process"/>
    <property type="evidence" value="ECO:0007669"/>
    <property type="project" value="TreeGrafter"/>
</dbReference>
<dbReference type="SMART" id="SM01400">
    <property type="entry name" value="Pribosyltran_N"/>
    <property type="match status" value="1"/>
</dbReference>
<gene>
    <name evidence="5" type="ORF">AU255_05470</name>
</gene>
<sequence>MLILAFPDYLPQAKRLALALGAPLQKVDLHQFPDGESLLRLPVDLPKHIIICRSLNQPNDKLIELLLCAKTARQQGVQRITLVAPYLCYMRQDIANQPGEAVSQRIIGQMLAELFDDVITVDPHLHRISRLNQAIPIDNAISLSATDEIGLFLLQHFKHAVLLGPDSESVQWVVAIAKKTGFEYSIAEKVRQGDTQVSMCLAEFDFHNKPVVIIDDMASTGRTLAKATGLLLAAGAQRVYAVITHPLFCQDAEAHIMQAGVQQIWSTDSISHTSACIHLDKLLAQAIKEIL</sequence>
<dbReference type="InterPro" id="IPR005946">
    <property type="entry name" value="Rib-P_diPkinase"/>
</dbReference>
<dbReference type="PANTHER" id="PTHR10210:SF41">
    <property type="entry name" value="RIBOSE-PHOSPHATE PYROPHOSPHOKINASE 1, CHLOROPLASTIC"/>
    <property type="match status" value="1"/>
</dbReference>
<dbReference type="InterPro" id="IPR029099">
    <property type="entry name" value="Pribosyltran_N"/>
</dbReference>
<proteinExistence type="inferred from homology"/>
<dbReference type="NCBIfam" id="NF005537">
    <property type="entry name" value="PRK07199.1"/>
    <property type="match status" value="1"/>
</dbReference>
<dbReference type="Pfam" id="PF13793">
    <property type="entry name" value="Pribosyltran_N"/>
    <property type="match status" value="1"/>
</dbReference>
<reference evidence="5 6" key="1">
    <citation type="submission" date="2015-12" db="EMBL/GenBank/DDBJ databases">
        <authorList>
            <person name="Shamseldin A."/>
            <person name="Moawad H."/>
            <person name="Abd El-Rahim W.M."/>
            <person name="Sadowsky M.J."/>
        </authorList>
    </citation>
    <scope>NUCLEOTIDE SEQUENCE [LARGE SCALE GENOMIC DNA]</scope>
    <source>
        <strain evidence="5 6">WF1</strain>
    </source>
</reference>
<dbReference type="GO" id="GO:0005737">
    <property type="term" value="C:cytoplasm"/>
    <property type="evidence" value="ECO:0007669"/>
    <property type="project" value="TreeGrafter"/>
</dbReference>
<dbReference type="GO" id="GO:0002189">
    <property type="term" value="C:ribose phosphate diphosphokinase complex"/>
    <property type="evidence" value="ECO:0007669"/>
    <property type="project" value="TreeGrafter"/>
</dbReference>
<evidence type="ECO:0000256" key="1">
    <source>
        <dbReference type="ARBA" id="ARBA00022727"/>
    </source>
</evidence>
<dbReference type="InterPro" id="IPR000836">
    <property type="entry name" value="PRTase_dom"/>
</dbReference>
<accession>A0A1V8M727</accession>
<evidence type="ECO:0000313" key="6">
    <source>
        <dbReference type="Proteomes" id="UP000191980"/>
    </source>
</evidence>
<evidence type="ECO:0000259" key="4">
    <source>
        <dbReference type="Pfam" id="PF13793"/>
    </source>
</evidence>
<evidence type="ECO:0000256" key="2">
    <source>
        <dbReference type="RuleBase" id="RU004324"/>
    </source>
</evidence>
<feature type="domain" description="Phosphoribosyltransferase" evidence="3">
    <location>
        <begin position="157"/>
        <end position="243"/>
    </location>
</feature>
<dbReference type="SUPFAM" id="SSF53271">
    <property type="entry name" value="PRTase-like"/>
    <property type="match status" value="2"/>
</dbReference>
<keyword evidence="6" id="KW-1185">Reference proteome</keyword>
<dbReference type="Pfam" id="PF00156">
    <property type="entry name" value="Pribosyltran"/>
    <property type="match status" value="1"/>
</dbReference>
<dbReference type="FunFam" id="3.40.50.2020:FF:000014">
    <property type="entry name" value="Ribose-phosphate pyrophosphokinase 1"/>
    <property type="match status" value="1"/>
</dbReference>
<dbReference type="NCBIfam" id="TIGR01251">
    <property type="entry name" value="ribP_PPkin"/>
    <property type="match status" value="1"/>
</dbReference>
<dbReference type="RefSeq" id="WP_080521945.1">
    <property type="nucleotide sequence ID" value="NZ_LPUF01000001.1"/>
</dbReference>
<dbReference type="STRING" id="1420851.AU255_05470"/>
<dbReference type="AlphaFoldDB" id="A0A1V8M727"/>
<comment type="similarity">
    <text evidence="2">Belongs to the ribose-phosphate pyrophosphokinase family.</text>
</comment>
<feature type="domain" description="Ribose-phosphate pyrophosphokinase N-terminal" evidence="4">
    <location>
        <begin position="10"/>
        <end position="112"/>
    </location>
</feature>
<dbReference type="GO" id="GO:0000287">
    <property type="term" value="F:magnesium ion binding"/>
    <property type="evidence" value="ECO:0007669"/>
    <property type="project" value="InterPro"/>
</dbReference>
<organism evidence="5 6">
    <name type="scientific">Methyloprofundus sedimenti</name>
    <dbReference type="NCBI Taxonomy" id="1420851"/>
    <lineage>
        <taxon>Bacteria</taxon>
        <taxon>Pseudomonadati</taxon>
        <taxon>Pseudomonadota</taxon>
        <taxon>Gammaproteobacteria</taxon>
        <taxon>Methylococcales</taxon>
        <taxon>Methylococcaceae</taxon>
        <taxon>Methyloprofundus</taxon>
    </lineage>
</organism>